<organism evidence="3 4">
    <name type="scientific">Phytophthora megakarya</name>
    <dbReference type="NCBI Taxonomy" id="4795"/>
    <lineage>
        <taxon>Eukaryota</taxon>
        <taxon>Sar</taxon>
        <taxon>Stramenopiles</taxon>
        <taxon>Oomycota</taxon>
        <taxon>Peronosporomycetes</taxon>
        <taxon>Peronosporales</taxon>
        <taxon>Peronosporaceae</taxon>
        <taxon>Phytophthora</taxon>
    </lineage>
</organism>
<dbReference type="PANTHER" id="PTHR23313">
    <property type="entry name" value="TSEC1-RELATED"/>
    <property type="match status" value="1"/>
</dbReference>
<comment type="caution">
    <text evidence="3">The sequence shown here is derived from an EMBL/GenBank/DDBJ whole genome shotgun (WGS) entry which is preliminary data.</text>
</comment>
<name>A0A225VXJ0_9STRA</name>
<dbReference type="EMBL" id="NBNE01002769">
    <property type="protein sequence ID" value="OWZ09497.1"/>
    <property type="molecule type" value="Genomic_DNA"/>
</dbReference>
<accession>A0A225VXJ0</accession>
<feature type="coiled-coil region" evidence="1">
    <location>
        <begin position="272"/>
        <end position="299"/>
    </location>
</feature>
<feature type="compositionally biased region" description="Polar residues" evidence="2">
    <location>
        <begin position="133"/>
        <end position="144"/>
    </location>
</feature>
<evidence type="ECO:0000313" key="4">
    <source>
        <dbReference type="Proteomes" id="UP000198211"/>
    </source>
</evidence>
<evidence type="ECO:0008006" key="5">
    <source>
        <dbReference type="Google" id="ProtNLM"/>
    </source>
</evidence>
<dbReference type="OrthoDB" id="269872at2759"/>
<keyword evidence="4" id="KW-1185">Reference proteome</keyword>
<dbReference type="AlphaFoldDB" id="A0A225VXJ0"/>
<reference evidence="4" key="1">
    <citation type="submission" date="2017-03" db="EMBL/GenBank/DDBJ databases">
        <title>Phytopthora megakarya and P. palmivora, two closely related causual agents of cacao black pod achieved similar genome size and gene model numbers by different mechanisms.</title>
        <authorList>
            <person name="Ali S."/>
            <person name="Shao J."/>
            <person name="Larry D.J."/>
            <person name="Kronmiller B."/>
            <person name="Shen D."/>
            <person name="Strem M.D."/>
            <person name="Melnick R.L."/>
            <person name="Guiltinan M.J."/>
            <person name="Tyler B.M."/>
            <person name="Meinhardt L.W."/>
            <person name="Bailey B.A."/>
        </authorList>
    </citation>
    <scope>NUCLEOTIDE SEQUENCE [LARGE SCALE GENOMIC DNA]</scope>
    <source>
        <strain evidence="4">zdho120</strain>
    </source>
</reference>
<protein>
    <recommendedName>
        <fullName evidence="5">Testis-expressed sequence 9 protein</fullName>
    </recommendedName>
</protein>
<dbReference type="Proteomes" id="UP000198211">
    <property type="component" value="Unassembled WGS sequence"/>
</dbReference>
<feature type="region of interest" description="Disordered" evidence="2">
    <location>
        <begin position="100"/>
        <end position="144"/>
    </location>
</feature>
<proteinExistence type="predicted"/>
<feature type="region of interest" description="Disordered" evidence="2">
    <location>
        <begin position="28"/>
        <end position="69"/>
    </location>
</feature>
<keyword evidence="1" id="KW-0175">Coiled coil</keyword>
<evidence type="ECO:0000256" key="2">
    <source>
        <dbReference type="SAM" id="MobiDB-lite"/>
    </source>
</evidence>
<feature type="coiled-coil region" evidence="1">
    <location>
        <begin position="177"/>
        <end position="225"/>
    </location>
</feature>
<feature type="compositionally biased region" description="Low complexity" evidence="2">
    <location>
        <begin position="33"/>
        <end position="52"/>
    </location>
</feature>
<evidence type="ECO:0000256" key="1">
    <source>
        <dbReference type="SAM" id="Coils"/>
    </source>
</evidence>
<dbReference type="PANTHER" id="PTHR23313:SF0">
    <property type="entry name" value="TESTIS-EXPRESSED PROTEIN 9"/>
    <property type="match status" value="1"/>
</dbReference>
<feature type="compositionally biased region" description="Basic and acidic residues" evidence="2">
    <location>
        <begin position="100"/>
        <end position="110"/>
    </location>
</feature>
<gene>
    <name evidence="3" type="ORF">PHMEG_00017792</name>
</gene>
<evidence type="ECO:0000313" key="3">
    <source>
        <dbReference type="EMBL" id="OWZ09497.1"/>
    </source>
</evidence>
<sequence length="364" mass="41211">MNENLAARQEALQRQNQELNQQVEAIEQRRQQLTSGTKSSPSSAATSLSPSPNVRSADRKPDSVSDVDDLDLQSDAKSNLEIGLSASIDSFGSQNLEDARRDLAKSESKENNVASISRRISDKRPQRRHQVNDESSLQDASQSKKISAIPGMTDPVRENDPLGLGLDATVRYQKARLRVLQDEADTAIAQVEQLKTGQAALKAEIEKLKAENVSLTKKNQQTHQLLEKQRELSVAQDDKQRILEGQLTSAQARVEETLRAEKLASQQFRSKDIRLNRALEELEKVKVQLQDEKKNHDDQMVSKAEYNQVVRDNKKLDQQKRELLIAFKRQMKLIDLLKRHRIHMEAAKMLSFTETEFSKTLELG</sequence>